<comment type="caution">
    <text evidence="1">The sequence shown here is derived from an EMBL/GenBank/DDBJ whole genome shotgun (WGS) entry which is preliminary data.</text>
</comment>
<dbReference type="EMBL" id="JAEPRD010000077">
    <property type="protein sequence ID" value="KAG2200934.1"/>
    <property type="molecule type" value="Genomic_DNA"/>
</dbReference>
<name>A0A8H7V4C5_9FUNG</name>
<evidence type="ECO:0008006" key="3">
    <source>
        <dbReference type="Google" id="ProtNLM"/>
    </source>
</evidence>
<dbReference type="OrthoDB" id="5591056at2759"/>
<dbReference type="Proteomes" id="UP000603453">
    <property type="component" value="Unassembled WGS sequence"/>
</dbReference>
<dbReference type="AlphaFoldDB" id="A0A8H7V4C5"/>
<evidence type="ECO:0000313" key="1">
    <source>
        <dbReference type="EMBL" id="KAG2200934.1"/>
    </source>
</evidence>
<organism evidence="1 2">
    <name type="scientific">Mucor saturninus</name>
    <dbReference type="NCBI Taxonomy" id="64648"/>
    <lineage>
        <taxon>Eukaryota</taxon>
        <taxon>Fungi</taxon>
        <taxon>Fungi incertae sedis</taxon>
        <taxon>Mucoromycota</taxon>
        <taxon>Mucoromycotina</taxon>
        <taxon>Mucoromycetes</taxon>
        <taxon>Mucorales</taxon>
        <taxon>Mucorineae</taxon>
        <taxon>Mucoraceae</taxon>
        <taxon>Mucor</taxon>
    </lineage>
</organism>
<reference evidence="1" key="1">
    <citation type="submission" date="2020-12" db="EMBL/GenBank/DDBJ databases">
        <title>Metabolic potential, ecology and presence of endohyphal bacteria is reflected in genomic diversity of Mucoromycotina.</title>
        <authorList>
            <person name="Muszewska A."/>
            <person name="Okrasinska A."/>
            <person name="Steczkiewicz K."/>
            <person name="Drgas O."/>
            <person name="Orlowska M."/>
            <person name="Perlinska-Lenart U."/>
            <person name="Aleksandrzak-Piekarczyk T."/>
            <person name="Szatraj K."/>
            <person name="Zielenkiewicz U."/>
            <person name="Pilsyk S."/>
            <person name="Malc E."/>
            <person name="Mieczkowski P."/>
            <person name="Kruszewska J.S."/>
            <person name="Biernat P."/>
            <person name="Pawlowska J."/>
        </authorList>
    </citation>
    <scope>NUCLEOTIDE SEQUENCE</scope>
    <source>
        <strain evidence="1">WA0000017839</strain>
    </source>
</reference>
<protein>
    <recommendedName>
        <fullName evidence="3">Transposase</fullName>
    </recommendedName>
</protein>
<keyword evidence="2" id="KW-1185">Reference proteome</keyword>
<sequence length="591" mass="68505">MTIKSSVNGVGWRPFYVSILKKLVQKVHIIVTHTYSFTRYIFIQELNLNLEEYAVQGFYKEVFISLLDAKVRNNDKLSSKVKKYRDMINKYKTSYFRDASLTPIKLANAQQIASYEATKIQTAYNNAVALQFGNKLRMVINRLIGLKHRISQLTSDLKKQGCSEEEIKAKVKSNIMEPATQLKLAISSRNINTVPKEFLDQKAMKHVMDIFSAYPETYKFKKDSIYYDAVVNPKKHLVAFCKLAEICESNKFKSFQSFPLRKTFIPSYITIDTMILNNHILQDSKRSKLDKTYIWGKVLNLSSKPFKGQGPNNSIQFRGTIMTDGIGISIVKQNFDTSKGGTGNIKTRLVDEEFKYIEQIPKDELLATTQKCVFIDPGRRDLLYCMHENSTINDKQIYRFTRNQKAKETKSTKLKKLRQQLKPNDIQECENRLSKCSPLTVKKEGFIEYLKIRAQVTSKMQAYYSNEDVEKDQRLPNMIPFRKLKLSSYINQVQSNKRLSKNLRKKFGDDCILILGNWSAAHVTFQEPIRGKGLRQMLRNEGFKVYLLDEFKTSSVCPSCDHKLENFKKCINPRPYRRSKNPTVKCHGLLR</sequence>
<accession>A0A8H7V4C5</accession>
<gene>
    <name evidence="1" type="ORF">INT47_003169</name>
</gene>
<proteinExistence type="predicted"/>
<evidence type="ECO:0000313" key="2">
    <source>
        <dbReference type="Proteomes" id="UP000603453"/>
    </source>
</evidence>